<keyword evidence="4" id="KW-0812">Transmembrane</keyword>
<feature type="transmembrane region" description="Helical" evidence="4">
    <location>
        <begin position="28"/>
        <end position="46"/>
    </location>
</feature>
<evidence type="ECO:0000256" key="3">
    <source>
        <dbReference type="ARBA" id="ARBA00023012"/>
    </source>
</evidence>
<dbReference type="Pfam" id="PF07730">
    <property type="entry name" value="HisKA_3"/>
    <property type="match status" value="1"/>
</dbReference>
<gene>
    <name evidence="6" type="ORF">CFK41_08330</name>
</gene>
<keyword evidence="7" id="KW-1185">Reference proteome</keyword>
<dbReference type="CDD" id="cd16917">
    <property type="entry name" value="HATPase_UhpB-NarQ-NarX-like"/>
    <property type="match status" value="1"/>
</dbReference>
<keyword evidence="3" id="KW-0902">Two-component regulatory system</keyword>
<dbReference type="GO" id="GO:0046983">
    <property type="term" value="F:protein dimerization activity"/>
    <property type="evidence" value="ECO:0007669"/>
    <property type="project" value="InterPro"/>
</dbReference>
<dbReference type="SUPFAM" id="SSF55874">
    <property type="entry name" value="ATPase domain of HSP90 chaperone/DNA topoisomerase II/histidine kinase"/>
    <property type="match status" value="1"/>
</dbReference>
<evidence type="ECO:0000313" key="6">
    <source>
        <dbReference type="EMBL" id="ATG54774.1"/>
    </source>
</evidence>
<feature type="transmembrane region" description="Helical" evidence="4">
    <location>
        <begin position="53"/>
        <end position="72"/>
    </location>
</feature>
<keyword evidence="2 6" id="KW-0418">Kinase</keyword>
<organism evidence="6 7">
    <name type="scientific">Brachybacterium ginsengisoli</name>
    <dbReference type="NCBI Taxonomy" id="1331682"/>
    <lineage>
        <taxon>Bacteria</taxon>
        <taxon>Bacillati</taxon>
        <taxon>Actinomycetota</taxon>
        <taxon>Actinomycetes</taxon>
        <taxon>Micrococcales</taxon>
        <taxon>Dermabacteraceae</taxon>
        <taxon>Brachybacterium</taxon>
    </lineage>
</organism>
<evidence type="ECO:0000313" key="7">
    <source>
        <dbReference type="Proteomes" id="UP000217889"/>
    </source>
</evidence>
<dbReference type="RefSeq" id="WP_096799239.1">
    <property type="nucleotide sequence ID" value="NZ_CP023564.1"/>
</dbReference>
<dbReference type="Gene3D" id="3.30.565.10">
    <property type="entry name" value="Histidine kinase-like ATPase, C-terminal domain"/>
    <property type="match status" value="1"/>
</dbReference>
<dbReference type="GO" id="GO:0000155">
    <property type="term" value="F:phosphorelay sensor kinase activity"/>
    <property type="evidence" value="ECO:0007669"/>
    <property type="project" value="InterPro"/>
</dbReference>
<sequence length="397" mass="42532">MNTRSRPEPPPPAECDVSLLPWAARRPALGYALLWLPLLLLSPVVAAVQHGRFGQLTVLLLLAGVHVATVLVRHRTGSGHRAGNPSALPADLLSESLVAVSTLVVIGYQILWNEHQVFLYPLLALGMAVGIRRHLAMGVVGGLAISGGVAAGITSGDLADALLFTVVTYMAGLSAFLIDRLLETTVQLRATREQLARTAVLEERERFSRDLHDLLGHTLSLIVVKAEAVRRFVPTDPDTAAEHARSIEEIGRSALGEVRQAVVGYRETSLADELEAARTVLEDAGIRCDVETLADPGTLPRPVDRLFAWVVREGATNVLRHARARTCRILVETGGGEATLEITDDGTGGEDPLRVGSGLTGLRERAAMLDGVLAAERLPSGFRLGVSVPLREEEESS</sequence>
<keyword evidence="4" id="KW-0472">Membrane</keyword>
<protein>
    <submittedName>
        <fullName evidence="6">Sensor histidine kinase</fullName>
    </submittedName>
</protein>
<feature type="transmembrane region" description="Helical" evidence="4">
    <location>
        <begin position="161"/>
        <end position="182"/>
    </location>
</feature>
<evidence type="ECO:0000259" key="5">
    <source>
        <dbReference type="Pfam" id="PF07730"/>
    </source>
</evidence>
<keyword evidence="4" id="KW-1133">Transmembrane helix</keyword>
<feature type="domain" description="Signal transduction histidine kinase subgroup 3 dimerisation and phosphoacceptor" evidence="5">
    <location>
        <begin position="203"/>
        <end position="269"/>
    </location>
</feature>
<dbReference type="InterPro" id="IPR050482">
    <property type="entry name" value="Sensor_HK_TwoCompSys"/>
</dbReference>
<dbReference type="KEGG" id="bgg:CFK41_08330"/>
<keyword evidence="1" id="KW-0808">Transferase</keyword>
<dbReference type="InterPro" id="IPR011712">
    <property type="entry name" value="Sig_transdc_His_kin_sub3_dim/P"/>
</dbReference>
<dbReference type="PANTHER" id="PTHR24421:SF63">
    <property type="entry name" value="SENSOR HISTIDINE KINASE DESK"/>
    <property type="match status" value="1"/>
</dbReference>
<evidence type="ECO:0000256" key="2">
    <source>
        <dbReference type="ARBA" id="ARBA00022777"/>
    </source>
</evidence>
<dbReference type="AlphaFoldDB" id="A0A291GXF1"/>
<dbReference type="OrthoDB" id="5241784at2"/>
<dbReference type="PANTHER" id="PTHR24421">
    <property type="entry name" value="NITRATE/NITRITE SENSOR PROTEIN NARX-RELATED"/>
    <property type="match status" value="1"/>
</dbReference>
<feature type="transmembrane region" description="Helical" evidence="4">
    <location>
        <begin position="134"/>
        <end position="155"/>
    </location>
</feature>
<evidence type="ECO:0000256" key="1">
    <source>
        <dbReference type="ARBA" id="ARBA00022679"/>
    </source>
</evidence>
<accession>A0A291GXF1</accession>
<reference evidence="6 7" key="1">
    <citation type="journal article" date="2014" name="Int. J. Syst. Evol. Microbiol.">
        <title>Brachybacterium ginsengisoli sp. nov., isolated from soil of a ginseng field.</title>
        <authorList>
            <person name="Hoang V.A."/>
            <person name="Kim Y.J."/>
            <person name="Nguyen N.L."/>
            <person name="Yang D.C."/>
        </authorList>
    </citation>
    <scope>NUCLEOTIDE SEQUENCE [LARGE SCALE GENOMIC DNA]</scope>
    <source>
        <strain evidence="6 7">DCY80</strain>
    </source>
</reference>
<dbReference type="EMBL" id="CP023564">
    <property type="protein sequence ID" value="ATG54774.1"/>
    <property type="molecule type" value="Genomic_DNA"/>
</dbReference>
<name>A0A291GXF1_9MICO</name>
<dbReference type="Proteomes" id="UP000217889">
    <property type="component" value="Chromosome"/>
</dbReference>
<dbReference type="InterPro" id="IPR036890">
    <property type="entry name" value="HATPase_C_sf"/>
</dbReference>
<evidence type="ECO:0000256" key="4">
    <source>
        <dbReference type="SAM" id="Phobius"/>
    </source>
</evidence>
<dbReference type="GO" id="GO:0016020">
    <property type="term" value="C:membrane"/>
    <property type="evidence" value="ECO:0007669"/>
    <property type="project" value="InterPro"/>
</dbReference>
<proteinExistence type="predicted"/>
<dbReference type="Gene3D" id="1.20.5.1930">
    <property type="match status" value="1"/>
</dbReference>